<keyword evidence="1" id="KW-0472">Membrane</keyword>
<dbReference type="Proteomes" id="UP000194127">
    <property type="component" value="Unassembled WGS sequence"/>
</dbReference>
<feature type="transmembrane region" description="Helical" evidence="1">
    <location>
        <begin position="44"/>
        <end position="72"/>
    </location>
</feature>
<dbReference type="RefSeq" id="XP_024339044.1">
    <property type="nucleotide sequence ID" value="XM_024479085.1"/>
</dbReference>
<proteinExistence type="predicted"/>
<name>A0A1X6N174_9APHY</name>
<gene>
    <name evidence="2" type="ORF">POSPLADRAFT_1046622</name>
</gene>
<accession>A0A1X6N174</accession>
<reference evidence="2 3" key="1">
    <citation type="submission" date="2017-04" db="EMBL/GenBank/DDBJ databases">
        <title>Genome Sequence of the Model Brown-Rot Fungus Postia placenta SB12.</title>
        <authorList>
            <consortium name="DOE Joint Genome Institute"/>
            <person name="Gaskell J."/>
            <person name="Kersten P."/>
            <person name="Larrondo L.F."/>
            <person name="Canessa P."/>
            <person name="Martinez D."/>
            <person name="Hibbett D."/>
            <person name="Schmoll M."/>
            <person name="Kubicek C.P."/>
            <person name="Martinez A.T."/>
            <person name="Yadav J."/>
            <person name="Master E."/>
            <person name="Magnuson J.K."/>
            <person name="James T."/>
            <person name="Yaver D."/>
            <person name="Berka R."/>
            <person name="Labutti K."/>
            <person name="Lipzen A."/>
            <person name="Aerts A."/>
            <person name="Barry K."/>
            <person name="Henrissat B."/>
            <person name="Blanchette R."/>
            <person name="Grigoriev I."/>
            <person name="Cullen D."/>
        </authorList>
    </citation>
    <scope>NUCLEOTIDE SEQUENCE [LARGE SCALE GENOMIC DNA]</scope>
    <source>
        <strain evidence="2 3">MAD-698-R-SB12</strain>
    </source>
</reference>
<feature type="transmembrane region" description="Helical" evidence="1">
    <location>
        <begin position="6"/>
        <end position="23"/>
    </location>
</feature>
<dbReference type="STRING" id="670580.A0A1X6N174"/>
<sequence length="237" mass="26652">MSHTMASTVPILFVLNILLMMRSRDFNTVQSSLSPRPIYCMPNFITTTLLLAGNTFHWIVAVFRVYQAFILFHNGSEPLPFYSDLSQISELILTGALVFCVVVGDVMISVASATFINSRYQTIMESLAINGSPRIVFLPCGMIAWKIWSIRRGIGRCGGSNLMRMLVFVVESAALYSMTRTSRKGLLIQIHLAQIYVTKIISYSLPLPNENRFSWAMGIPVIKLKREQTQKISTTKT</sequence>
<dbReference type="EMBL" id="KZ110597">
    <property type="protein sequence ID" value="OSX62250.1"/>
    <property type="molecule type" value="Genomic_DNA"/>
</dbReference>
<protein>
    <submittedName>
        <fullName evidence="2">Uncharacterized protein</fullName>
    </submittedName>
</protein>
<dbReference type="AlphaFoldDB" id="A0A1X6N174"/>
<dbReference type="GeneID" id="36324035"/>
<organism evidence="2 3">
    <name type="scientific">Postia placenta MAD-698-R-SB12</name>
    <dbReference type="NCBI Taxonomy" id="670580"/>
    <lineage>
        <taxon>Eukaryota</taxon>
        <taxon>Fungi</taxon>
        <taxon>Dikarya</taxon>
        <taxon>Basidiomycota</taxon>
        <taxon>Agaricomycotina</taxon>
        <taxon>Agaricomycetes</taxon>
        <taxon>Polyporales</taxon>
        <taxon>Adustoporiaceae</taxon>
        <taxon>Rhodonia</taxon>
    </lineage>
</organism>
<keyword evidence="3" id="KW-1185">Reference proteome</keyword>
<evidence type="ECO:0000313" key="2">
    <source>
        <dbReference type="EMBL" id="OSX62250.1"/>
    </source>
</evidence>
<evidence type="ECO:0000313" key="3">
    <source>
        <dbReference type="Proteomes" id="UP000194127"/>
    </source>
</evidence>
<keyword evidence="1" id="KW-1133">Transmembrane helix</keyword>
<dbReference type="OrthoDB" id="3346544at2759"/>
<evidence type="ECO:0000256" key="1">
    <source>
        <dbReference type="SAM" id="Phobius"/>
    </source>
</evidence>
<feature type="transmembrane region" description="Helical" evidence="1">
    <location>
        <begin position="92"/>
        <end position="115"/>
    </location>
</feature>
<keyword evidence="1" id="KW-0812">Transmembrane</keyword>